<dbReference type="InterPro" id="IPR047057">
    <property type="entry name" value="MerR_fam"/>
</dbReference>
<feature type="compositionally biased region" description="Basic and acidic residues" evidence="2">
    <location>
        <begin position="14"/>
        <end position="23"/>
    </location>
</feature>
<dbReference type="PANTHER" id="PTHR30204">
    <property type="entry name" value="REDOX-CYCLING DRUG-SENSING TRANSCRIPTIONAL ACTIVATOR SOXR"/>
    <property type="match status" value="1"/>
</dbReference>
<dbReference type="HOGENOM" id="CLU_092079_0_0_11"/>
<dbReference type="InterPro" id="IPR009061">
    <property type="entry name" value="DNA-bd_dom_put_sf"/>
</dbReference>
<dbReference type="KEGG" id="srt:Srot_2270"/>
<dbReference type="GO" id="GO:0003677">
    <property type="term" value="F:DNA binding"/>
    <property type="evidence" value="ECO:0007669"/>
    <property type="project" value="UniProtKB-KW"/>
</dbReference>
<dbReference type="Gene3D" id="1.10.1660.10">
    <property type="match status" value="1"/>
</dbReference>
<dbReference type="PANTHER" id="PTHR30204:SF3">
    <property type="entry name" value="HTH MERR-TYPE DOMAIN-CONTAINING PROTEIN"/>
    <property type="match status" value="1"/>
</dbReference>
<dbReference type="RefSeq" id="WP_013139170.1">
    <property type="nucleotide sequence ID" value="NC_014168.1"/>
</dbReference>
<name>D6ZA50_SEGRD</name>
<feature type="region of interest" description="Disordered" evidence="2">
    <location>
        <begin position="1"/>
        <end position="30"/>
    </location>
</feature>
<dbReference type="eggNOG" id="COG0789">
    <property type="taxonomic scope" value="Bacteria"/>
</dbReference>
<evidence type="ECO:0000313" key="4">
    <source>
        <dbReference type="EMBL" id="ADG98720.1"/>
    </source>
</evidence>
<evidence type="ECO:0000313" key="5">
    <source>
        <dbReference type="Proteomes" id="UP000002247"/>
    </source>
</evidence>
<feature type="domain" description="HTH merR-type" evidence="3">
    <location>
        <begin position="57"/>
        <end position="124"/>
    </location>
</feature>
<dbReference type="OrthoDB" id="7410529at2"/>
<keyword evidence="5" id="KW-1185">Reference proteome</keyword>
<dbReference type="InterPro" id="IPR000551">
    <property type="entry name" value="MerR-type_HTH_dom"/>
</dbReference>
<dbReference type="SMART" id="SM00422">
    <property type="entry name" value="HTH_MERR"/>
    <property type="match status" value="1"/>
</dbReference>
<dbReference type="STRING" id="640132.Srot_2270"/>
<dbReference type="Proteomes" id="UP000002247">
    <property type="component" value="Chromosome"/>
</dbReference>
<gene>
    <name evidence="4" type="ordered locus">Srot_2270</name>
</gene>
<dbReference type="PROSITE" id="PS50937">
    <property type="entry name" value="HTH_MERR_2"/>
    <property type="match status" value="1"/>
</dbReference>
<keyword evidence="1" id="KW-0238">DNA-binding</keyword>
<evidence type="ECO:0000256" key="1">
    <source>
        <dbReference type="ARBA" id="ARBA00023125"/>
    </source>
</evidence>
<dbReference type="SUPFAM" id="SSF46955">
    <property type="entry name" value="Putative DNA-binding domain"/>
    <property type="match status" value="1"/>
</dbReference>
<dbReference type="AlphaFoldDB" id="D6ZA50"/>
<dbReference type="EMBL" id="CP001958">
    <property type="protein sequence ID" value="ADG98720.1"/>
    <property type="molecule type" value="Genomic_DNA"/>
</dbReference>
<accession>D6ZA50</accession>
<evidence type="ECO:0000256" key="2">
    <source>
        <dbReference type="SAM" id="MobiDB-lite"/>
    </source>
</evidence>
<protein>
    <submittedName>
        <fullName evidence="4">Transcriptional regulator, MerR family</fullName>
    </submittedName>
</protein>
<proteinExistence type="predicted"/>
<dbReference type="GO" id="GO:0003700">
    <property type="term" value="F:DNA-binding transcription factor activity"/>
    <property type="evidence" value="ECO:0007669"/>
    <property type="project" value="InterPro"/>
</dbReference>
<evidence type="ECO:0000259" key="3">
    <source>
        <dbReference type="PROSITE" id="PS50937"/>
    </source>
</evidence>
<organism evidence="4 5">
    <name type="scientific">Segniliparus rotundus (strain ATCC BAA-972 / CDC 1076 / CIP 108378 / DSM 44985 / JCM 13578)</name>
    <dbReference type="NCBI Taxonomy" id="640132"/>
    <lineage>
        <taxon>Bacteria</taxon>
        <taxon>Bacillati</taxon>
        <taxon>Actinomycetota</taxon>
        <taxon>Actinomycetes</taxon>
        <taxon>Mycobacteriales</taxon>
        <taxon>Segniliparaceae</taxon>
        <taxon>Segniliparus</taxon>
    </lineage>
</organism>
<reference evidence="4 5" key="1">
    <citation type="journal article" date="2010" name="Stand. Genomic Sci.">
        <title>Complete genome sequence of Segniliparus rotundus type strain (CDC 1076).</title>
        <authorList>
            <person name="Sikorski J."/>
            <person name="Lapidus A."/>
            <person name="Copeland A."/>
            <person name="Misra M."/>
            <person name="Glavina Del Rio T."/>
            <person name="Nolan M."/>
            <person name="Lucas S."/>
            <person name="Chen F."/>
            <person name="Tice H."/>
            <person name="Cheng J.F."/>
            <person name="Jando M."/>
            <person name="Schneider S."/>
            <person name="Bruce D."/>
            <person name="Goodwin L."/>
            <person name="Pitluck S."/>
            <person name="Liolios K."/>
            <person name="Mikhailova N."/>
            <person name="Pati A."/>
            <person name="Ivanova N."/>
            <person name="Mavromatis K."/>
            <person name="Chen A."/>
            <person name="Palaniappan K."/>
            <person name="Chertkov O."/>
            <person name="Land M."/>
            <person name="Hauser L."/>
            <person name="Chang Y.J."/>
            <person name="Jeffries C.D."/>
            <person name="Brettin T."/>
            <person name="Detter J.C."/>
            <person name="Han C."/>
            <person name="Rohde M."/>
            <person name="Goker M."/>
            <person name="Bristow J."/>
            <person name="Eisen J.A."/>
            <person name="Markowitz V."/>
            <person name="Hugenholtz P."/>
            <person name="Kyrpides N.C."/>
            <person name="Klenk H.P."/>
        </authorList>
    </citation>
    <scope>NUCLEOTIDE SEQUENCE [LARGE SCALE GENOMIC DNA]</scope>
    <source>
        <strain evidence="5">ATCC BAA-972 / CDC 1076 / CIP 108378 / DSM 44985 / JCM 13578</strain>
    </source>
</reference>
<sequence length="212" mass="22803">MNDRVKPGSTKNAEPSKEDKPTSEEQGLFPLDSLGAAEQAAPEESVDVELLGYRAPVASEVAGITYRQLDYWARTGIVVPSVRGAVGSGSQRLYSFKDILVLKIVKRLLDTGVSLQNVRLAVDHLHQRGVKELSDVTLFSDGVGVYECTSGEEVVDLLRGGQGVFGIAVGGAMRELSGAVVGMQSFRVDLEDPEPSVEDELTARRKSKARVS</sequence>
<dbReference type="Pfam" id="PF13411">
    <property type="entry name" value="MerR_1"/>
    <property type="match status" value="1"/>
</dbReference>